<dbReference type="CDD" id="cd17964">
    <property type="entry name" value="DEADc_MSS116"/>
    <property type="match status" value="1"/>
</dbReference>
<keyword evidence="3 5" id="KW-0067">ATP-binding</keyword>
<evidence type="ECO:0000256" key="4">
    <source>
        <dbReference type="ARBA" id="ARBA00022884"/>
    </source>
</evidence>
<dbReference type="SMART" id="SM00490">
    <property type="entry name" value="HELICc"/>
    <property type="match status" value="1"/>
</dbReference>
<comment type="similarity">
    <text evidence="5">Belongs to the DEAD box helicase family.</text>
</comment>
<dbReference type="GO" id="GO:0003724">
    <property type="term" value="F:RNA helicase activity"/>
    <property type="evidence" value="ECO:0007669"/>
    <property type="project" value="UniProtKB-EC"/>
</dbReference>
<evidence type="ECO:0000256" key="1">
    <source>
        <dbReference type="ARBA" id="ARBA00022741"/>
    </source>
</evidence>
<dbReference type="PROSITE" id="PS51192">
    <property type="entry name" value="HELICASE_ATP_BIND_1"/>
    <property type="match status" value="1"/>
</dbReference>
<dbReference type="SUPFAM" id="SSF52540">
    <property type="entry name" value="P-loop containing nucleoside triphosphate hydrolases"/>
    <property type="match status" value="1"/>
</dbReference>
<evidence type="ECO:0000259" key="7">
    <source>
        <dbReference type="PROSITE" id="PS51192"/>
    </source>
</evidence>
<dbReference type="SMART" id="SM00487">
    <property type="entry name" value="DEXDc"/>
    <property type="match status" value="1"/>
</dbReference>
<feature type="domain" description="Helicase ATP-binding" evidence="7">
    <location>
        <begin position="106"/>
        <end position="288"/>
    </location>
</feature>
<dbReference type="PANTHER" id="PTHR24031">
    <property type="entry name" value="RNA HELICASE"/>
    <property type="match status" value="1"/>
</dbReference>
<evidence type="ECO:0000256" key="3">
    <source>
        <dbReference type="ARBA" id="ARBA00022840"/>
    </source>
</evidence>
<keyword evidence="1 5" id="KW-0547">Nucleotide-binding</keyword>
<organism evidence="9 10">
    <name type="scientific">Ampelomyces quisqualis</name>
    <name type="common">Powdery mildew agent</name>
    <dbReference type="NCBI Taxonomy" id="50730"/>
    <lineage>
        <taxon>Eukaryota</taxon>
        <taxon>Fungi</taxon>
        <taxon>Dikarya</taxon>
        <taxon>Ascomycota</taxon>
        <taxon>Pezizomycotina</taxon>
        <taxon>Dothideomycetes</taxon>
        <taxon>Pleosporomycetidae</taxon>
        <taxon>Pleosporales</taxon>
        <taxon>Pleosporineae</taxon>
        <taxon>Phaeosphaeriaceae</taxon>
        <taxon>Ampelomyces</taxon>
    </lineage>
</organism>
<sequence>MPPPPKRKWRRPNGDRANGVASGSVPGTPTTPRTAVVQQPKRPRVADAVPTAEGTVDVKQMYSSSAGDAAAKPFSALSGKLDKSLLDGLDRMGFEFMSPVQQKVLTELPSLSSDCVVQAKTGTGKTVAFLLPAIQNLLTGNMPPKGKVAILVICPTRELALQIAKEAVGVTACLPRKMECHTAFGGTSRAQSLKTFVNGNPTILVATPGRLDDILGEEHIRERFTHLKTVILDEADQMLDAGFAPAVKKILRCIPPKSEGWQGMCFSATLPKEVLDIAKIVLFPGFTHLSTVDPNDVPTHERVPQYWFSVPTIGQTFAGLSALIQEEYNQSPTDFKIIVFGTTANGVGLLYDLYKHALPQFRVFELHSRMSQPTRTRTTTQFKEATSGILFASDVVGRGMDFPGVGLVVQLGIPSTTEQYIHRVGRTARAGKDGRAVLVLFDKESFFPKINKTLPIQPYPVDFTAKLPEHGANVERAFTQVEDEAKAKAYQAFLGYNKTFLKKLQLSTNELVRVANEYARAMGCPEPPLMEKSTISKMGLKGVPGLRVGSRRTH</sequence>
<accession>A0A6A5QNS0</accession>
<evidence type="ECO:0000259" key="8">
    <source>
        <dbReference type="PROSITE" id="PS51194"/>
    </source>
</evidence>
<dbReference type="Proteomes" id="UP000800096">
    <property type="component" value="Unassembled WGS sequence"/>
</dbReference>
<dbReference type="CDD" id="cd18787">
    <property type="entry name" value="SF2_C_DEAD"/>
    <property type="match status" value="1"/>
</dbReference>
<protein>
    <recommendedName>
        <fullName evidence="5">ATP-dependent RNA helicase</fullName>
        <ecNumber evidence="5">3.6.4.13</ecNumber>
    </recommendedName>
</protein>
<dbReference type="Pfam" id="PF00270">
    <property type="entry name" value="DEAD"/>
    <property type="match status" value="1"/>
</dbReference>
<proteinExistence type="inferred from homology"/>
<comment type="catalytic activity">
    <reaction evidence="5">
        <text>ATP + H2O = ADP + phosphate + H(+)</text>
        <dbReference type="Rhea" id="RHEA:13065"/>
        <dbReference type="ChEBI" id="CHEBI:15377"/>
        <dbReference type="ChEBI" id="CHEBI:15378"/>
        <dbReference type="ChEBI" id="CHEBI:30616"/>
        <dbReference type="ChEBI" id="CHEBI:43474"/>
        <dbReference type="ChEBI" id="CHEBI:456216"/>
        <dbReference type="EC" id="3.6.4.13"/>
    </reaction>
</comment>
<dbReference type="InterPro" id="IPR001650">
    <property type="entry name" value="Helicase_C-like"/>
</dbReference>
<feature type="compositionally biased region" description="Basic residues" evidence="6">
    <location>
        <begin position="1"/>
        <end position="11"/>
    </location>
</feature>
<keyword evidence="5 9" id="KW-0347">Helicase</keyword>
<feature type="region of interest" description="Disordered" evidence="6">
    <location>
        <begin position="1"/>
        <end position="49"/>
    </location>
</feature>
<dbReference type="EC" id="3.6.4.13" evidence="5"/>
<comment type="function">
    <text evidence="5">RNA helicase.</text>
</comment>
<keyword evidence="2 5" id="KW-0378">Hydrolase</keyword>
<evidence type="ECO:0000256" key="6">
    <source>
        <dbReference type="SAM" id="MobiDB-lite"/>
    </source>
</evidence>
<feature type="compositionally biased region" description="Polar residues" evidence="6">
    <location>
        <begin position="25"/>
        <end position="37"/>
    </location>
</feature>
<gene>
    <name evidence="9" type="ORF">BDU57DRAFT_530616</name>
</gene>
<dbReference type="GO" id="GO:0003723">
    <property type="term" value="F:RNA binding"/>
    <property type="evidence" value="ECO:0007669"/>
    <property type="project" value="UniProtKB-UniRule"/>
</dbReference>
<keyword evidence="4 5" id="KW-0694">RNA-binding</keyword>
<evidence type="ECO:0000313" key="10">
    <source>
        <dbReference type="Proteomes" id="UP000800096"/>
    </source>
</evidence>
<dbReference type="GO" id="GO:0005524">
    <property type="term" value="F:ATP binding"/>
    <property type="evidence" value="ECO:0007669"/>
    <property type="project" value="UniProtKB-UniRule"/>
</dbReference>
<dbReference type="AlphaFoldDB" id="A0A6A5QNS0"/>
<comment type="domain">
    <text evidence="5">The Q motif is unique to and characteristic of the DEAD box family of RNA helicases and controls ATP binding and hydrolysis.</text>
</comment>
<dbReference type="InterPro" id="IPR014001">
    <property type="entry name" value="Helicase_ATP-bd"/>
</dbReference>
<dbReference type="GO" id="GO:0016787">
    <property type="term" value="F:hydrolase activity"/>
    <property type="evidence" value="ECO:0007669"/>
    <property type="project" value="UniProtKB-KW"/>
</dbReference>
<evidence type="ECO:0000313" key="9">
    <source>
        <dbReference type="EMBL" id="KAF1915687.1"/>
    </source>
</evidence>
<dbReference type="InterPro" id="IPR011545">
    <property type="entry name" value="DEAD/DEAH_box_helicase_dom"/>
</dbReference>
<name>A0A6A5QNS0_AMPQU</name>
<dbReference type="PROSITE" id="PS51194">
    <property type="entry name" value="HELICASE_CTER"/>
    <property type="match status" value="1"/>
</dbReference>
<dbReference type="Pfam" id="PF00271">
    <property type="entry name" value="Helicase_C"/>
    <property type="match status" value="1"/>
</dbReference>
<reference evidence="9" key="1">
    <citation type="journal article" date="2020" name="Stud. Mycol.">
        <title>101 Dothideomycetes genomes: a test case for predicting lifestyles and emergence of pathogens.</title>
        <authorList>
            <person name="Haridas S."/>
            <person name="Albert R."/>
            <person name="Binder M."/>
            <person name="Bloem J."/>
            <person name="Labutti K."/>
            <person name="Salamov A."/>
            <person name="Andreopoulos B."/>
            <person name="Baker S."/>
            <person name="Barry K."/>
            <person name="Bills G."/>
            <person name="Bluhm B."/>
            <person name="Cannon C."/>
            <person name="Castanera R."/>
            <person name="Culley D."/>
            <person name="Daum C."/>
            <person name="Ezra D."/>
            <person name="Gonzalez J."/>
            <person name="Henrissat B."/>
            <person name="Kuo A."/>
            <person name="Liang C."/>
            <person name="Lipzen A."/>
            <person name="Lutzoni F."/>
            <person name="Magnuson J."/>
            <person name="Mondo S."/>
            <person name="Nolan M."/>
            <person name="Ohm R."/>
            <person name="Pangilinan J."/>
            <person name="Park H.-J."/>
            <person name="Ramirez L."/>
            <person name="Alfaro M."/>
            <person name="Sun H."/>
            <person name="Tritt A."/>
            <person name="Yoshinaga Y."/>
            <person name="Zwiers L.-H."/>
            <person name="Turgeon B."/>
            <person name="Goodwin S."/>
            <person name="Spatafora J."/>
            <person name="Crous P."/>
            <person name="Grigoriev I."/>
        </authorList>
    </citation>
    <scope>NUCLEOTIDE SEQUENCE</scope>
    <source>
        <strain evidence="9">HMLAC05119</strain>
    </source>
</reference>
<keyword evidence="10" id="KW-1185">Reference proteome</keyword>
<feature type="domain" description="Helicase C-terminal" evidence="8">
    <location>
        <begin position="323"/>
        <end position="475"/>
    </location>
</feature>
<dbReference type="InterPro" id="IPR027417">
    <property type="entry name" value="P-loop_NTPase"/>
</dbReference>
<dbReference type="EMBL" id="ML979136">
    <property type="protein sequence ID" value="KAF1915687.1"/>
    <property type="molecule type" value="Genomic_DNA"/>
</dbReference>
<evidence type="ECO:0000256" key="2">
    <source>
        <dbReference type="ARBA" id="ARBA00022801"/>
    </source>
</evidence>
<dbReference type="Gene3D" id="3.40.50.300">
    <property type="entry name" value="P-loop containing nucleotide triphosphate hydrolases"/>
    <property type="match status" value="2"/>
</dbReference>
<dbReference type="OrthoDB" id="193716at2759"/>
<evidence type="ECO:0000256" key="5">
    <source>
        <dbReference type="RuleBase" id="RU365068"/>
    </source>
</evidence>